<evidence type="ECO:0000313" key="4">
    <source>
        <dbReference type="EMBL" id="WZN62468.1"/>
    </source>
</evidence>
<feature type="repeat" description="WD" evidence="3">
    <location>
        <begin position="496"/>
        <end position="537"/>
    </location>
</feature>
<dbReference type="FunFam" id="2.130.10.10:FF:000102">
    <property type="entry name" value="Actin-interacting protein 1"/>
    <property type="match status" value="1"/>
</dbReference>
<proteinExistence type="predicted"/>
<dbReference type="PROSITE" id="PS50082">
    <property type="entry name" value="WD_REPEATS_2"/>
    <property type="match status" value="5"/>
</dbReference>
<evidence type="ECO:0000256" key="1">
    <source>
        <dbReference type="ARBA" id="ARBA00022574"/>
    </source>
</evidence>
<dbReference type="AlphaFoldDB" id="A0AAX4P8P2"/>
<dbReference type="Proteomes" id="UP001472866">
    <property type="component" value="Chromosome 06"/>
</dbReference>
<reference evidence="4 5" key="1">
    <citation type="submission" date="2024-03" db="EMBL/GenBank/DDBJ databases">
        <title>Complete genome sequence of the green alga Chloropicon roscoffensis RCC1871.</title>
        <authorList>
            <person name="Lemieux C."/>
            <person name="Pombert J.-F."/>
            <person name="Otis C."/>
            <person name="Turmel M."/>
        </authorList>
    </citation>
    <scope>NUCLEOTIDE SEQUENCE [LARGE SCALE GENOMIC DNA]</scope>
    <source>
        <strain evidence="4 5">RCC1871</strain>
    </source>
</reference>
<dbReference type="EMBL" id="CP151506">
    <property type="protein sequence ID" value="WZN62468.1"/>
    <property type="molecule type" value="Genomic_DNA"/>
</dbReference>
<sequence>MAQTWTLESILAPLPAAERGFSTVLSGNEVRKELVYTNGKAVVFRKIDDPHNCEAVFIHTTNVTCAKFSPDGKYVCSGDDSGGIKVWARDAPEVGERKPVNDIQVLGGPVVDLDWSPCGKKIVAVGDGRGKLAKCFAWDRGSNFGDFDGLSRKVNSVAYRPTAPFKVVTGSEDSTVNVYGGPPFKFICSNKKHANFVNCVRFSPDGTKFVSVSSDKRCLVYDAETNEVCGEFAKGADAHAGSVMACAWSPCGKQIATCSADKTCRLFDSASLALVKTIKVGTKVEDMQVGLCWVGDNVISLSLSGHLNYLDFAAGSVSKTVRGHMKKLTALARSGSDRFFTASYDGKVCEWTRRGGVKIECEGHAQVHTSLPVKMQATEHGKALQSVGYDDTLRTAALPLRGDQTDLVTRKLADQPKDSDYCEGAELSCVVHAGRVEVVKGGTNGEGVLCQMDLAGEEGSSCAIHPMGSQIAVGTKSGKVLLLTLSSGSLSLCKTLERHRGEVSALRFSHSGDLLASGDANRECLVWQVDTGEVKKSRMVYHSSKITCVAWSPSDSHLATGSVDSNVIVWPLDLPGSKRFTIALAHKEGVTGAEYLSEDRIVTCGTDSCCKVWALQQ</sequence>
<dbReference type="InterPro" id="IPR001680">
    <property type="entry name" value="WD40_rpt"/>
</dbReference>
<feature type="repeat" description="WD" evidence="3">
    <location>
        <begin position="539"/>
        <end position="570"/>
    </location>
</feature>
<evidence type="ECO:0000256" key="3">
    <source>
        <dbReference type="PROSITE-ProRule" id="PRU00221"/>
    </source>
</evidence>
<keyword evidence="1 3" id="KW-0853">WD repeat</keyword>
<protein>
    <submittedName>
        <fullName evidence="4">Actin-interacting protein</fullName>
    </submittedName>
</protein>
<dbReference type="PANTHER" id="PTHR19856">
    <property type="entry name" value="WD-REPEATCONTAINING PROTEIN WDR1"/>
    <property type="match status" value="1"/>
</dbReference>
<gene>
    <name evidence="4" type="ORF">HKI87_06g40050</name>
</gene>
<keyword evidence="5" id="KW-1185">Reference proteome</keyword>
<dbReference type="PROSITE" id="PS50294">
    <property type="entry name" value="WD_REPEATS_REGION"/>
    <property type="match status" value="3"/>
</dbReference>
<organism evidence="4 5">
    <name type="scientific">Chloropicon roscoffensis</name>
    <dbReference type="NCBI Taxonomy" id="1461544"/>
    <lineage>
        <taxon>Eukaryota</taxon>
        <taxon>Viridiplantae</taxon>
        <taxon>Chlorophyta</taxon>
        <taxon>Chloropicophyceae</taxon>
        <taxon>Chloropicales</taxon>
        <taxon>Chloropicaceae</taxon>
        <taxon>Chloropicon</taxon>
    </lineage>
</organism>
<feature type="repeat" description="WD" evidence="3">
    <location>
        <begin position="56"/>
        <end position="87"/>
    </location>
</feature>
<keyword evidence="2" id="KW-0677">Repeat</keyword>
<accession>A0AAX4P8P2</accession>
<feature type="repeat" description="WD" evidence="3">
    <location>
        <begin position="190"/>
        <end position="231"/>
    </location>
</feature>
<dbReference type="InterPro" id="IPR036322">
    <property type="entry name" value="WD40_repeat_dom_sf"/>
</dbReference>
<dbReference type="SMART" id="SM00320">
    <property type="entry name" value="WD40"/>
    <property type="match status" value="10"/>
</dbReference>
<dbReference type="Gene3D" id="2.130.10.10">
    <property type="entry name" value="YVTN repeat-like/Quinoprotein amine dehydrogenase"/>
    <property type="match status" value="2"/>
</dbReference>
<dbReference type="GO" id="GO:0030042">
    <property type="term" value="P:actin filament depolymerization"/>
    <property type="evidence" value="ECO:0007669"/>
    <property type="project" value="TreeGrafter"/>
</dbReference>
<dbReference type="PANTHER" id="PTHR19856:SF0">
    <property type="entry name" value="WD REPEAT-CONTAINING PROTEIN 1"/>
    <property type="match status" value="1"/>
</dbReference>
<dbReference type="Pfam" id="PF00400">
    <property type="entry name" value="WD40"/>
    <property type="match status" value="8"/>
</dbReference>
<dbReference type="GO" id="GO:0051015">
    <property type="term" value="F:actin filament binding"/>
    <property type="evidence" value="ECO:0007669"/>
    <property type="project" value="TreeGrafter"/>
</dbReference>
<name>A0AAX4P8P2_9CHLO</name>
<evidence type="ECO:0000313" key="5">
    <source>
        <dbReference type="Proteomes" id="UP001472866"/>
    </source>
</evidence>
<feature type="repeat" description="WD" evidence="3">
    <location>
        <begin position="236"/>
        <end position="277"/>
    </location>
</feature>
<evidence type="ECO:0000256" key="2">
    <source>
        <dbReference type="ARBA" id="ARBA00022737"/>
    </source>
</evidence>
<dbReference type="InterPro" id="IPR015943">
    <property type="entry name" value="WD40/YVTN_repeat-like_dom_sf"/>
</dbReference>
<dbReference type="GO" id="GO:0030864">
    <property type="term" value="C:cortical actin cytoskeleton"/>
    <property type="evidence" value="ECO:0007669"/>
    <property type="project" value="TreeGrafter"/>
</dbReference>
<dbReference type="SUPFAM" id="SSF50978">
    <property type="entry name" value="WD40 repeat-like"/>
    <property type="match status" value="2"/>
</dbReference>